<evidence type="ECO:0000313" key="1">
    <source>
        <dbReference type="EMBL" id="SDM83654.1"/>
    </source>
</evidence>
<proteinExistence type="predicted"/>
<dbReference type="Proteomes" id="UP000199544">
    <property type="component" value="Unassembled WGS sequence"/>
</dbReference>
<dbReference type="AlphaFoldDB" id="A0A1G9WGH0"/>
<organism evidence="1 2">
    <name type="scientific">Fictibacillus solisalsi</name>
    <dbReference type="NCBI Taxonomy" id="459525"/>
    <lineage>
        <taxon>Bacteria</taxon>
        <taxon>Bacillati</taxon>
        <taxon>Bacillota</taxon>
        <taxon>Bacilli</taxon>
        <taxon>Bacillales</taxon>
        <taxon>Fictibacillaceae</taxon>
        <taxon>Fictibacillus</taxon>
    </lineage>
</organism>
<evidence type="ECO:0000313" key="2">
    <source>
        <dbReference type="Proteomes" id="UP000199544"/>
    </source>
</evidence>
<name>A0A1G9WGH0_9BACL</name>
<dbReference type="EMBL" id="FNHW01000001">
    <property type="protein sequence ID" value="SDM83654.1"/>
    <property type="molecule type" value="Genomic_DNA"/>
</dbReference>
<reference evidence="2" key="1">
    <citation type="submission" date="2016-10" db="EMBL/GenBank/DDBJ databases">
        <authorList>
            <person name="Varghese N."/>
            <person name="Submissions S."/>
        </authorList>
    </citation>
    <scope>NUCLEOTIDE SEQUENCE [LARGE SCALE GENOMIC DNA]</scope>
    <source>
        <strain evidence="2">CGMCC 1.6854</strain>
    </source>
</reference>
<protein>
    <submittedName>
        <fullName evidence="1">Uncharacterized protein</fullName>
    </submittedName>
</protein>
<keyword evidence="2" id="KW-1185">Reference proteome</keyword>
<dbReference type="RefSeq" id="WP_090234471.1">
    <property type="nucleotide sequence ID" value="NZ_FNHW01000001.1"/>
</dbReference>
<accession>A0A1G9WGH0</accession>
<sequence>MKEAKKGTRYVYLFYYFENKDLVTTVKMRAVTIEGTSRYRNDTLLRKQALDQLFNQPEPLEEKNLTPNYSLALAGILMIIVSKVIG</sequence>
<gene>
    <name evidence="1" type="ORF">SAMN04488137_2162</name>
</gene>
<dbReference type="OrthoDB" id="9959792at2"/>